<evidence type="ECO:0000313" key="2">
    <source>
        <dbReference type="EMBL" id="ERN06838.1"/>
    </source>
</evidence>
<feature type="region of interest" description="Disordered" evidence="1">
    <location>
        <begin position="1"/>
        <end position="166"/>
    </location>
</feature>
<reference evidence="3" key="1">
    <citation type="journal article" date="2013" name="Science">
        <title>The Amborella genome and the evolution of flowering plants.</title>
        <authorList>
            <consortium name="Amborella Genome Project"/>
        </authorList>
    </citation>
    <scope>NUCLEOTIDE SEQUENCE [LARGE SCALE GENOMIC DNA]</scope>
</reference>
<feature type="compositionally biased region" description="Basic and acidic residues" evidence="1">
    <location>
        <begin position="24"/>
        <end position="35"/>
    </location>
</feature>
<dbReference type="AlphaFoldDB" id="W1PFW2"/>
<evidence type="ECO:0000256" key="1">
    <source>
        <dbReference type="SAM" id="MobiDB-lite"/>
    </source>
</evidence>
<feature type="compositionally biased region" description="Basic and acidic residues" evidence="1">
    <location>
        <begin position="50"/>
        <end position="85"/>
    </location>
</feature>
<feature type="compositionally biased region" description="Basic and acidic residues" evidence="1">
    <location>
        <begin position="1"/>
        <end position="14"/>
    </location>
</feature>
<dbReference type="HOGENOM" id="CLU_1604936_0_0_1"/>
<proteinExistence type="predicted"/>
<organism evidence="2 3">
    <name type="scientific">Amborella trichopoda</name>
    <dbReference type="NCBI Taxonomy" id="13333"/>
    <lineage>
        <taxon>Eukaryota</taxon>
        <taxon>Viridiplantae</taxon>
        <taxon>Streptophyta</taxon>
        <taxon>Embryophyta</taxon>
        <taxon>Tracheophyta</taxon>
        <taxon>Spermatophyta</taxon>
        <taxon>Magnoliopsida</taxon>
        <taxon>Amborellales</taxon>
        <taxon>Amborellaceae</taxon>
        <taxon>Amborella</taxon>
    </lineage>
</organism>
<dbReference type="EMBL" id="KI393866">
    <property type="protein sequence ID" value="ERN06838.1"/>
    <property type="molecule type" value="Genomic_DNA"/>
</dbReference>
<gene>
    <name evidence="2" type="ORF">AMTR_s00005p00232040</name>
</gene>
<protein>
    <submittedName>
        <fullName evidence="2">Uncharacterized protein</fullName>
    </submittedName>
</protein>
<evidence type="ECO:0000313" key="3">
    <source>
        <dbReference type="Proteomes" id="UP000017836"/>
    </source>
</evidence>
<dbReference type="Proteomes" id="UP000017836">
    <property type="component" value="Unassembled WGS sequence"/>
</dbReference>
<accession>W1PFW2</accession>
<keyword evidence="3" id="KW-1185">Reference proteome</keyword>
<dbReference type="Gramene" id="ERN06838">
    <property type="protein sequence ID" value="ERN06838"/>
    <property type="gene ID" value="AMTR_s00005p00232040"/>
</dbReference>
<name>W1PFW2_AMBTC</name>
<sequence>MWVTDPKGELRAQEGENEYPADTQTKRLGREERRTQGRQSLGKGGKGTKVAKEPSRRKSRREPADNDKTAQGEWSHRAQGDREHGPGQTTLAGRKGTTRTQGVDRGEETPTGAIWRGDKGGPAGTGTAMQHSSAPPKVADLSAINGGEKAAETDVWKSRQPMGAQG</sequence>